<evidence type="ECO:0000256" key="1">
    <source>
        <dbReference type="SAM" id="Phobius"/>
    </source>
</evidence>
<feature type="transmembrane region" description="Helical" evidence="1">
    <location>
        <begin position="102"/>
        <end position="118"/>
    </location>
</feature>
<reference evidence="2" key="1">
    <citation type="submission" date="2022-06" db="EMBL/GenBank/DDBJ databases">
        <title>Ornithinimicrobium JY.X270.</title>
        <authorList>
            <person name="Huang Y."/>
        </authorList>
    </citation>
    <scope>NUCLEOTIDE SEQUENCE</scope>
    <source>
        <strain evidence="2">JY.X270</strain>
    </source>
</reference>
<feature type="transmembrane region" description="Helical" evidence="1">
    <location>
        <begin position="184"/>
        <end position="203"/>
    </location>
</feature>
<keyword evidence="3" id="KW-1185">Reference proteome</keyword>
<organism evidence="2 3">
    <name type="scientific">Ornithinimicrobium cryptoxanthini</name>
    <dbReference type="NCBI Taxonomy" id="2934161"/>
    <lineage>
        <taxon>Bacteria</taxon>
        <taxon>Bacillati</taxon>
        <taxon>Actinomycetota</taxon>
        <taxon>Actinomycetes</taxon>
        <taxon>Micrococcales</taxon>
        <taxon>Ornithinimicrobiaceae</taxon>
        <taxon>Ornithinimicrobium</taxon>
    </lineage>
</organism>
<protein>
    <recommendedName>
        <fullName evidence="4">DUF4386 family protein</fullName>
    </recommendedName>
</protein>
<proteinExistence type="predicted"/>
<feature type="transmembrane region" description="Helical" evidence="1">
    <location>
        <begin position="156"/>
        <end position="177"/>
    </location>
</feature>
<gene>
    <name evidence="2" type="ORF">NF557_04975</name>
</gene>
<name>A0ABY4YL33_9MICO</name>
<keyword evidence="1" id="KW-1133">Transmembrane helix</keyword>
<evidence type="ECO:0000313" key="3">
    <source>
        <dbReference type="Proteomes" id="UP001056535"/>
    </source>
</evidence>
<dbReference type="RefSeq" id="WP_252622229.1">
    <property type="nucleotide sequence ID" value="NZ_CP099490.1"/>
</dbReference>
<evidence type="ECO:0008006" key="4">
    <source>
        <dbReference type="Google" id="ProtNLM"/>
    </source>
</evidence>
<dbReference type="Proteomes" id="UP001056535">
    <property type="component" value="Chromosome"/>
</dbReference>
<feature type="transmembrane region" description="Helical" evidence="1">
    <location>
        <begin position="27"/>
        <end position="48"/>
    </location>
</feature>
<evidence type="ECO:0000313" key="2">
    <source>
        <dbReference type="EMBL" id="USQ77271.1"/>
    </source>
</evidence>
<accession>A0ABY4YL33</accession>
<keyword evidence="1" id="KW-0812">Transmembrane</keyword>
<feature type="transmembrane region" description="Helical" evidence="1">
    <location>
        <begin position="209"/>
        <end position="231"/>
    </location>
</feature>
<sequence>MTTTAVAAPVAATDSSRRATMPFGHRFAAVALVIGAAGNTLEPVLGQFVGNRPDAAADQIQLYADHPVLITALLLVGTLAVPFMALGFVAAARLLHRKARRTAWAAGSLLVIGMWGFLGTHTLDLIGRAALAQKEAPAAGFLSNEVYDDTLLNVVFGQPFFVGAALGMLVLTIGMLMTGAVPRWIPACWLGFILLDFSIGSVGPVDPHWLYLAGAVGLAVHILRGRGVAWWKD</sequence>
<keyword evidence="1" id="KW-0472">Membrane</keyword>
<dbReference type="EMBL" id="CP099490">
    <property type="protein sequence ID" value="USQ77271.1"/>
    <property type="molecule type" value="Genomic_DNA"/>
</dbReference>
<feature type="transmembrane region" description="Helical" evidence="1">
    <location>
        <begin position="68"/>
        <end position="90"/>
    </location>
</feature>